<dbReference type="EMBL" id="PZZP01000015">
    <property type="protein sequence ID" value="PTM50663.1"/>
    <property type="molecule type" value="Genomic_DNA"/>
</dbReference>
<comment type="caution">
    <text evidence="1">The sequence shown here is derived from an EMBL/GenBank/DDBJ whole genome shotgun (WGS) entry which is preliminary data.</text>
</comment>
<accession>A0A2T4YXD6</accession>
<dbReference type="Proteomes" id="UP000241639">
    <property type="component" value="Unassembled WGS sequence"/>
</dbReference>
<sequence>MTAENQEMCNGCKEKEADEFCLGKCLECLEKDIDRWFFSTLPI</sequence>
<name>A0A2T4YXD6_9BACL</name>
<evidence type="ECO:0000313" key="1">
    <source>
        <dbReference type="EMBL" id="PTM50663.1"/>
    </source>
</evidence>
<proteinExistence type="predicted"/>
<protein>
    <submittedName>
        <fullName evidence="1">Uncharacterized protein</fullName>
    </submittedName>
</protein>
<reference evidence="1 2" key="1">
    <citation type="submission" date="2018-04" db="EMBL/GenBank/DDBJ databases">
        <title>Genomic Encyclopedia of Archaeal and Bacterial Type Strains, Phase II (KMG-II): from individual species to whole genera.</title>
        <authorList>
            <person name="Goeker M."/>
        </authorList>
    </citation>
    <scope>NUCLEOTIDE SEQUENCE [LARGE SCALE GENOMIC DNA]</scope>
    <source>
        <strain evidence="1 2">DSM 45169</strain>
    </source>
</reference>
<evidence type="ECO:0000313" key="2">
    <source>
        <dbReference type="Proteomes" id="UP000241639"/>
    </source>
</evidence>
<gene>
    <name evidence="1" type="ORF">C8J48_3789</name>
</gene>
<dbReference type="AlphaFoldDB" id="A0A2T4YXD6"/>
<organism evidence="1 2">
    <name type="scientific">Desmospora activa DSM 45169</name>
    <dbReference type="NCBI Taxonomy" id="1121389"/>
    <lineage>
        <taxon>Bacteria</taxon>
        <taxon>Bacillati</taxon>
        <taxon>Bacillota</taxon>
        <taxon>Bacilli</taxon>
        <taxon>Bacillales</taxon>
        <taxon>Thermoactinomycetaceae</taxon>
        <taxon>Desmospora</taxon>
    </lineage>
</organism>
<keyword evidence="2" id="KW-1185">Reference proteome</keyword>